<evidence type="ECO:0000313" key="3">
    <source>
        <dbReference type="Proteomes" id="UP001209854"/>
    </source>
</evidence>
<dbReference type="InterPro" id="IPR018550">
    <property type="entry name" value="Lipid-A_deacylase-rel"/>
</dbReference>
<dbReference type="Gene3D" id="2.40.160.20">
    <property type="match status" value="1"/>
</dbReference>
<comment type="caution">
    <text evidence="2">The sequence shown here is derived from an EMBL/GenBank/DDBJ whole genome shotgun (WGS) entry which is preliminary data.</text>
</comment>
<keyword evidence="3" id="KW-1185">Reference proteome</keyword>
<keyword evidence="2" id="KW-0378">Hydrolase</keyword>
<protein>
    <submittedName>
        <fullName evidence="2">Acyloxyacyl hydrolase</fullName>
    </submittedName>
</protein>
<evidence type="ECO:0000313" key="2">
    <source>
        <dbReference type="EMBL" id="MCW7555491.1"/>
    </source>
</evidence>
<dbReference type="EMBL" id="JAPFCC010000001">
    <property type="protein sequence ID" value="MCW7555491.1"/>
    <property type="molecule type" value="Genomic_DNA"/>
</dbReference>
<accession>A0ABT3N1I3</accession>
<proteinExistence type="predicted"/>
<reference evidence="2 3" key="1">
    <citation type="submission" date="2022-10" db="EMBL/GenBank/DDBJ databases">
        <title>High-quality genome sequences of two octocoral-associated bacteria, Endozoicomonas euniceicola EF212 and Endozoicomonas gorgoniicola PS125.</title>
        <authorList>
            <person name="Chiou Y.-J."/>
            <person name="Chen Y.-H."/>
        </authorList>
    </citation>
    <scope>NUCLEOTIDE SEQUENCE [LARGE SCALE GENOMIC DNA]</scope>
    <source>
        <strain evidence="2 3">PS125</strain>
    </source>
</reference>
<evidence type="ECO:0000256" key="1">
    <source>
        <dbReference type="SAM" id="SignalP"/>
    </source>
</evidence>
<name>A0ABT3N1I3_9GAMM</name>
<keyword evidence="1" id="KW-0732">Signal</keyword>
<gene>
    <name evidence="2" type="ORF">NX722_23275</name>
</gene>
<dbReference type="RefSeq" id="WP_262565247.1">
    <property type="nucleotide sequence ID" value="NZ_JAPFCC010000001.1"/>
</dbReference>
<dbReference type="SUPFAM" id="SSF56925">
    <property type="entry name" value="OMPA-like"/>
    <property type="match status" value="1"/>
</dbReference>
<dbReference type="Proteomes" id="UP001209854">
    <property type="component" value="Unassembled WGS sequence"/>
</dbReference>
<feature type="chain" id="PRO_5047097622" evidence="1">
    <location>
        <begin position="21"/>
        <end position="201"/>
    </location>
</feature>
<dbReference type="Pfam" id="PF09411">
    <property type="entry name" value="PagL"/>
    <property type="match status" value="1"/>
</dbReference>
<feature type="signal peptide" evidence="1">
    <location>
        <begin position="1"/>
        <end position="20"/>
    </location>
</feature>
<organism evidence="2 3">
    <name type="scientific">Endozoicomonas gorgoniicola</name>
    <dbReference type="NCBI Taxonomy" id="1234144"/>
    <lineage>
        <taxon>Bacteria</taxon>
        <taxon>Pseudomonadati</taxon>
        <taxon>Pseudomonadota</taxon>
        <taxon>Gammaproteobacteria</taxon>
        <taxon>Oceanospirillales</taxon>
        <taxon>Endozoicomonadaceae</taxon>
        <taxon>Endozoicomonas</taxon>
    </lineage>
</organism>
<sequence length="201" mass="22413">MKKGLFYTGIMSLLPFPAFALDASPDGVSATYGQYLPVVSGRKADYHHYRIGLQWDLDEELYRSDKLVMSGYFELGGSMLKSRLNTSDNPSPEGKDSATVVSFSPVFRFSSAHPLFGNTFPFLDAGLGGAWFSEKDLEKEKTSPINLGSQWLFEVRLGAGFTFGQQQQYVMSYNWLHYSNAGLASLNESIDFHAVTFGVKW</sequence>
<dbReference type="GO" id="GO:0016787">
    <property type="term" value="F:hydrolase activity"/>
    <property type="evidence" value="ECO:0007669"/>
    <property type="project" value="UniProtKB-KW"/>
</dbReference>
<dbReference type="InterPro" id="IPR011250">
    <property type="entry name" value="OMP/PagP_B-barrel"/>
</dbReference>